<organism evidence="1 2">
    <name type="scientific">Shewanella violacea (strain JCM 10179 / CIP 106290 / LMG 19151 / DSS12)</name>
    <dbReference type="NCBI Taxonomy" id="637905"/>
    <lineage>
        <taxon>Bacteria</taxon>
        <taxon>Pseudomonadati</taxon>
        <taxon>Pseudomonadota</taxon>
        <taxon>Gammaproteobacteria</taxon>
        <taxon>Alteromonadales</taxon>
        <taxon>Shewanellaceae</taxon>
        <taxon>Shewanella</taxon>
    </lineage>
</organism>
<name>D4ZJS3_SHEVD</name>
<proteinExistence type="predicted"/>
<accession>D4ZJS3</accession>
<dbReference type="RefSeq" id="WP_013051227.1">
    <property type="nucleotide sequence ID" value="NC_014012.1"/>
</dbReference>
<keyword evidence="2" id="KW-1185">Reference proteome</keyword>
<dbReference type="HOGENOM" id="CLU_2720112_0_0_6"/>
<evidence type="ECO:0000313" key="1">
    <source>
        <dbReference type="EMBL" id="BAJ01922.1"/>
    </source>
</evidence>
<dbReference type="AlphaFoldDB" id="D4ZJS3"/>
<gene>
    <name evidence="1" type="ordered locus">SVI_1951</name>
</gene>
<reference evidence="2" key="1">
    <citation type="journal article" date="2010" name="Mol. Biosyst.">
        <title>Complete genome sequence and comparative analysis of Shewanella violacea, a psychrophilic and piezophilic bacterium from deep sea floor sediments.</title>
        <authorList>
            <person name="Aono E."/>
            <person name="Baba T."/>
            <person name="Ara T."/>
            <person name="Nishi T."/>
            <person name="Nakamichi T."/>
            <person name="Inamoto E."/>
            <person name="Toyonaga H."/>
            <person name="Hasegawa M."/>
            <person name="Takai Y."/>
            <person name="Okumura Y."/>
            <person name="Baba M."/>
            <person name="Tomita M."/>
            <person name="Kato C."/>
            <person name="Oshima T."/>
            <person name="Nakasone K."/>
            <person name="Mori H."/>
        </authorList>
    </citation>
    <scope>NUCLEOTIDE SEQUENCE [LARGE SCALE GENOMIC DNA]</scope>
    <source>
        <strain evidence="2">JCM 10179 / CIP 106290 / LMG 19151 / DSS12</strain>
    </source>
</reference>
<sequence>MAQYGNKLIFTLAKLVEISCSDNDIKAHVDGDKFIIMSLFYYETPYKQVLSELSLRVIGNDARLSSSTTLKA</sequence>
<dbReference type="KEGG" id="svo:SVI_1951"/>
<dbReference type="Proteomes" id="UP000002350">
    <property type="component" value="Chromosome"/>
</dbReference>
<protein>
    <submittedName>
        <fullName evidence="1">Uncharacterized protein</fullName>
    </submittedName>
</protein>
<dbReference type="EMBL" id="AP011177">
    <property type="protein sequence ID" value="BAJ01922.1"/>
    <property type="molecule type" value="Genomic_DNA"/>
</dbReference>
<evidence type="ECO:0000313" key="2">
    <source>
        <dbReference type="Proteomes" id="UP000002350"/>
    </source>
</evidence>